<dbReference type="AlphaFoldDB" id="K1QA49"/>
<name>K1QA49_MAGGI</name>
<accession>K1QA49</accession>
<organism evidence="1">
    <name type="scientific">Magallana gigas</name>
    <name type="common">Pacific oyster</name>
    <name type="synonym">Crassostrea gigas</name>
    <dbReference type="NCBI Taxonomy" id="29159"/>
    <lineage>
        <taxon>Eukaryota</taxon>
        <taxon>Metazoa</taxon>
        <taxon>Spiralia</taxon>
        <taxon>Lophotrochozoa</taxon>
        <taxon>Mollusca</taxon>
        <taxon>Bivalvia</taxon>
        <taxon>Autobranchia</taxon>
        <taxon>Pteriomorphia</taxon>
        <taxon>Ostreida</taxon>
        <taxon>Ostreoidea</taxon>
        <taxon>Ostreidae</taxon>
        <taxon>Magallana</taxon>
    </lineage>
</organism>
<dbReference type="HOGENOM" id="CLU_2308718_0_0_1"/>
<protein>
    <submittedName>
        <fullName evidence="1">Uncharacterized protein</fullName>
    </submittedName>
</protein>
<dbReference type="InParanoid" id="K1QA49"/>
<evidence type="ECO:0000313" key="1">
    <source>
        <dbReference type="EMBL" id="EKC25725.1"/>
    </source>
</evidence>
<dbReference type="EMBL" id="JH816908">
    <property type="protein sequence ID" value="EKC25725.1"/>
    <property type="molecule type" value="Genomic_DNA"/>
</dbReference>
<sequence>MFGSLYINVFNVVGLKLYESCISHEQCNGTELAENCTKIENNTICFCQDGYLDFKGTCIKVGLNLNESCVYHEQCNGTENARNCTDIGNNTDKMVRTLIK</sequence>
<reference evidence="1" key="1">
    <citation type="journal article" date="2012" name="Nature">
        <title>The oyster genome reveals stress adaptation and complexity of shell formation.</title>
        <authorList>
            <person name="Zhang G."/>
            <person name="Fang X."/>
            <person name="Guo X."/>
            <person name="Li L."/>
            <person name="Luo R."/>
            <person name="Xu F."/>
            <person name="Yang P."/>
            <person name="Zhang L."/>
            <person name="Wang X."/>
            <person name="Qi H."/>
            <person name="Xiong Z."/>
            <person name="Que H."/>
            <person name="Xie Y."/>
            <person name="Holland P.W."/>
            <person name="Paps J."/>
            <person name="Zhu Y."/>
            <person name="Wu F."/>
            <person name="Chen Y."/>
            <person name="Wang J."/>
            <person name="Peng C."/>
            <person name="Meng J."/>
            <person name="Yang L."/>
            <person name="Liu J."/>
            <person name="Wen B."/>
            <person name="Zhang N."/>
            <person name="Huang Z."/>
            <person name="Zhu Q."/>
            <person name="Feng Y."/>
            <person name="Mount A."/>
            <person name="Hedgecock D."/>
            <person name="Xu Z."/>
            <person name="Liu Y."/>
            <person name="Domazet-Loso T."/>
            <person name="Du Y."/>
            <person name="Sun X."/>
            <person name="Zhang S."/>
            <person name="Liu B."/>
            <person name="Cheng P."/>
            <person name="Jiang X."/>
            <person name="Li J."/>
            <person name="Fan D."/>
            <person name="Wang W."/>
            <person name="Fu W."/>
            <person name="Wang T."/>
            <person name="Wang B."/>
            <person name="Zhang J."/>
            <person name="Peng Z."/>
            <person name="Li Y."/>
            <person name="Li N."/>
            <person name="Wang J."/>
            <person name="Chen M."/>
            <person name="He Y."/>
            <person name="Tan F."/>
            <person name="Song X."/>
            <person name="Zheng Q."/>
            <person name="Huang R."/>
            <person name="Yang H."/>
            <person name="Du X."/>
            <person name="Chen L."/>
            <person name="Yang M."/>
            <person name="Gaffney P.M."/>
            <person name="Wang S."/>
            <person name="Luo L."/>
            <person name="She Z."/>
            <person name="Ming Y."/>
            <person name="Huang W."/>
            <person name="Zhang S."/>
            <person name="Huang B."/>
            <person name="Zhang Y."/>
            <person name="Qu T."/>
            <person name="Ni P."/>
            <person name="Miao G."/>
            <person name="Wang J."/>
            <person name="Wang Q."/>
            <person name="Steinberg C.E."/>
            <person name="Wang H."/>
            <person name="Li N."/>
            <person name="Qian L."/>
            <person name="Zhang G."/>
            <person name="Li Y."/>
            <person name="Yang H."/>
            <person name="Liu X."/>
            <person name="Wang J."/>
            <person name="Yin Y."/>
            <person name="Wang J."/>
        </authorList>
    </citation>
    <scope>NUCLEOTIDE SEQUENCE [LARGE SCALE GENOMIC DNA]</scope>
    <source>
        <strain evidence="1">05x7-T-G4-1.051#20</strain>
    </source>
</reference>
<proteinExistence type="predicted"/>
<gene>
    <name evidence="1" type="ORF">CGI_10009867</name>
</gene>